<evidence type="ECO:0000313" key="1">
    <source>
        <dbReference type="EMBL" id="BCS03999.1"/>
    </source>
</evidence>
<accession>A0A7R8A2N3</accession>
<evidence type="ECO:0000313" key="2">
    <source>
        <dbReference type="Proteomes" id="UP000661280"/>
    </source>
</evidence>
<dbReference type="EMBL" id="AP024431">
    <property type="protein sequence ID" value="BCS03999.1"/>
    <property type="molecule type" value="Genomic_DNA"/>
</dbReference>
<dbReference type="RefSeq" id="XP_041547761.1">
    <property type="nucleotide sequence ID" value="XM_041683507.1"/>
</dbReference>
<keyword evidence="2" id="KW-1185">Reference proteome</keyword>
<organism evidence="1 2">
    <name type="scientific">Aspergillus kawachii</name>
    <name type="common">White koji mold</name>
    <name type="synonym">Aspergillus awamori var. kawachi</name>
    <dbReference type="NCBI Taxonomy" id="1069201"/>
    <lineage>
        <taxon>Eukaryota</taxon>
        <taxon>Fungi</taxon>
        <taxon>Dikarya</taxon>
        <taxon>Ascomycota</taxon>
        <taxon>Pezizomycotina</taxon>
        <taxon>Eurotiomycetes</taxon>
        <taxon>Eurotiomycetidae</taxon>
        <taxon>Eurotiales</taxon>
        <taxon>Aspergillaceae</taxon>
        <taxon>Aspergillus</taxon>
        <taxon>Aspergillus subgen. Circumdati</taxon>
    </lineage>
</organism>
<dbReference type="GeneID" id="64965320"/>
<reference evidence="1" key="1">
    <citation type="submission" date="2021-01" db="EMBL/GenBank/DDBJ databases">
        <authorList>
            <consortium name="Aspergillus luchuensis mut. kawachii IFO 4304 genome sequencing consortium"/>
            <person name="Kazuki M."/>
            <person name="Futagami T."/>
        </authorList>
    </citation>
    <scope>NUCLEOTIDE SEQUENCE</scope>
    <source>
        <strain evidence="1">IFO 4308</strain>
    </source>
</reference>
<gene>
    <name evidence="1" type="ORF">AKAW2_70877A</name>
</gene>
<reference evidence="1" key="2">
    <citation type="submission" date="2021-02" db="EMBL/GenBank/DDBJ databases">
        <title>Aspergillus luchuensis mut. kawachii IFO 4304 genome sequence.</title>
        <authorList>
            <person name="Mori K."/>
            <person name="Kadooka C."/>
            <person name="Goto M."/>
            <person name="Futagami T."/>
        </authorList>
    </citation>
    <scope>NUCLEOTIDE SEQUENCE</scope>
    <source>
        <strain evidence="1">IFO 4308</strain>
    </source>
</reference>
<proteinExistence type="predicted"/>
<name>A0A7R8A2N3_ASPKA</name>
<dbReference type="KEGG" id="aluc:AKAW2_70877A"/>
<dbReference type="Proteomes" id="UP000661280">
    <property type="component" value="Chromosome 7"/>
</dbReference>
<dbReference type="AlphaFoldDB" id="A0A7R8A2N3"/>
<sequence>MVTGQLTCRSLSSKSYFVPTQARTCPLSSTPIYAKFCPMMTKPGEGATFKQAHVIIDGKQPVVFDRKPSPGRTSSFTGRGLWSVQWNLLALQEWKGGYPAVVVFLLFSI</sequence>
<protein>
    <submittedName>
        <fullName evidence="1">Uncharacterized protein</fullName>
    </submittedName>
</protein>